<feature type="compositionally biased region" description="Polar residues" evidence="11">
    <location>
        <begin position="804"/>
        <end position="821"/>
    </location>
</feature>
<feature type="region of interest" description="Disordered" evidence="11">
    <location>
        <begin position="423"/>
        <end position="451"/>
    </location>
</feature>
<feature type="compositionally biased region" description="Acidic residues" evidence="11">
    <location>
        <begin position="263"/>
        <end position="272"/>
    </location>
</feature>
<keyword evidence="6" id="KW-0805">Transcription regulation</keyword>
<dbReference type="InterPro" id="IPR004212">
    <property type="entry name" value="GTF2I"/>
</dbReference>
<dbReference type="SUPFAM" id="SSF57716">
    <property type="entry name" value="Glucocorticoid receptor-like (DNA-binding domain)"/>
    <property type="match status" value="1"/>
</dbReference>
<dbReference type="Proteomes" id="UP000515135">
    <property type="component" value="Unplaced"/>
</dbReference>
<evidence type="ECO:0000256" key="5">
    <source>
        <dbReference type="ARBA" id="ARBA00022833"/>
    </source>
</evidence>
<evidence type="ECO:0000256" key="1">
    <source>
        <dbReference type="ARBA" id="ARBA00004123"/>
    </source>
</evidence>
<feature type="compositionally biased region" description="Polar residues" evidence="11">
    <location>
        <begin position="482"/>
        <end position="495"/>
    </location>
</feature>
<dbReference type="OrthoDB" id="10072451at2759"/>
<feature type="region of interest" description="Disordered" evidence="11">
    <location>
        <begin position="376"/>
        <end position="411"/>
    </location>
</feature>
<evidence type="ECO:0000256" key="6">
    <source>
        <dbReference type="ARBA" id="ARBA00023015"/>
    </source>
</evidence>
<protein>
    <submittedName>
        <fullName evidence="14">Uncharacterized protein LOC109470148 isoform X1</fullName>
    </submittedName>
</protein>
<feature type="region of interest" description="Disordered" evidence="11">
    <location>
        <begin position="324"/>
        <end position="357"/>
    </location>
</feature>
<keyword evidence="4 10" id="KW-0863">Zinc-finger</keyword>
<dbReference type="InterPro" id="IPR006612">
    <property type="entry name" value="THAP_Znf"/>
</dbReference>
<feature type="region of interest" description="Disordered" evidence="11">
    <location>
        <begin position="686"/>
        <end position="718"/>
    </location>
</feature>
<keyword evidence="8" id="KW-0804">Transcription</keyword>
<feature type="region of interest" description="Disordered" evidence="11">
    <location>
        <begin position="262"/>
        <end position="298"/>
    </location>
</feature>
<dbReference type="InterPro" id="IPR036647">
    <property type="entry name" value="GTF2I-like_rpt_sf"/>
</dbReference>
<feature type="region of interest" description="Disordered" evidence="11">
    <location>
        <begin position="463"/>
        <end position="509"/>
    </location>
</feature>
<feature type="compositionally biased region" description="Basic and acidic residues" evidence="11">
    <location>
        <begin position="708"/>
        <end position="718"/>
    </location>
</feature>
<feature type="compositionally biased region" description="Basic and acidic residues" evidence="11">
    <location>
        <begin position="184"/>
        <end position="198"/>
    </location>
</feature>
<feature type="compositionally biased region" description="Basic and acidic residues" evidence="11">
    <location>
        <begin position="469"/>
        <end position="480"/>
    </location>
</feature>
<evidence type="ECO:0000313" key="14">
    <source>
        <dbReference type="RefSeq" id="XP_019624492.1"/>
    </source>
</evidence>
<evidence type="ECO:0000313" key="13">
    <source>
        <dbReference type="Proteomes" id="UP000515135"/>
    </source>
</evidence>
<keyword evidence="7 10" id="KW-0238">DNA-binding</keyword>
<organism evidence="13 14">
    <name type="scientific">Branchiostoma belcheri</name>
    <name type="common">Amphioxus</name>
    <dbReference type="NCBI Taxonomy" id="7741"/>
    <lineage>
        <taxon>Eukaryota</taxon>
        <taxon>Metazoa</taxon>
        <taxon>Chordata</taxon>
        <taxon>Cephalochordata</taxon>
        <taxon>Leptocardii</taxon>
        <taxon>Amphioxiformes</taxon>
        <taxon>Branchiostomatidae</taxon>
        <taxon>Branchiostoma</taxon>
    </lineage>
</organism>
<keyword evidence="13" id="KW-1185">Reference proteome</keyword>
<accession>A0A6P4Z097</accession>
<dbReference type="AlphaFoldDB" id="A0A6P4Z097"/>
<dbReference type="SMART" id="SM00980">
    <property type="entry name" value="THAP"/>
    <property type="match status" value="1"/>
</dbReference>
<feature type="compositionally biased region" description="Polar residues" evidence="11">
    <location>
        <begin position="273"/>
        <end position="290"/>
    </location>
</feature>
<dbReference type="GeneID" id="109470148"/>
<feature type="region of interest" description="Disordered" evidence="11">
    <location>
        <begin position="177"/>
        <end position="198"/>
    </location>
</feature>
<evidence type="ECO:0000256" key="8">
    <source>
        <dbReference type="ARBA" id="ARBA00023163"/>
    </source>
</evidence>
<name>A0A6P4Z097_BRABE</name>
<evidence type="ECO:0000259" key="12">
    <source>
        <dbReference type="PROSITE" id="PS50950"/>
    </source>
</evidence>
<dbReference type="KEGG" id="bbel:109470148"/>
<evidence type="ECO:0000256" key="2">
    <source>
        <dbReference type="ARBA" id="ARBA00022723"/>
    </source>
</evidence>
<evidence type="ECO:0000256" key="10">
    <source>
        <dbReference type="PROSITE-ProRule" id="PRU00309"/>
    </source>
</evidence>
<gene>
    <name evidence="14" type="primary">LOC109470148</name>
</gene>
<dbReference type="PROSITE" id="PS51139">
    <property type="entry name" value="GTF2I"/>
    <property type="match status" value="1"/>
</dbReference>
<evidence type="ECO:0000256" key="7">
    <source>
        <dbReference type="ARBA" id="ARBA00023125"/>
    </source>
</evidence>
<proteinExistence type="predicted"/>
<dbReference type="RefSeq" id="XP_019624492.1">
    <property type="nucleotide sequence ID" value="XM_019768933.1"/>
</dbReference>
<feature type="domain" description="THAP-type" evidence="12">
    <location>
        <begin position="1"/>
        <end position="94"/>
    </location>
</feature>
<keyword evidence="5" id="KW-0862">Zinc</keyword>
<comment type="subcellular location">
    <subcellularLocation>
        <location evidence="1">Nucleus</location>
    </subcellularLocation>
</comment>
<dbReference type="SUPFAM" id="SSF117773">
    <property type="entry name" value="GTF2I-like repeat"/>
    <property type="match status" value="1"/>
</dbReference>
<keyword evidence="9" id="KW-0539">Nucleus</keyword>
<dbReference type="GO" id="GO:0003677">
    <property type="term" value="F:DNA binding"/>
    <property type="evidence" value="ECO:0007669"/>
    <property type="project" value="UniProtKB-UniRule"/>
</dbReference>
<dbReference type="GO" id="GO:0008270">
    <property type="term" value="F:zinc ion binding"/>
    <property type="evidence" value="ECO:0007669"/>
    <property type="project" value="UniProtKB-KW"/>
</dbReference>
<dbReference type="Pfam" id="PF02946">
    <property type="entry name" value="GTF2I"/>
    <property type="match status" value="1"/>
</dbReference>
<dbReference type="PROSITE" id="PS50950">
    <property type="entry name" value="ZF_THAP"/>
    <property type="match status" value="1"/>
</dbReference>
<feature type="region of interest" description="Disordered" evidence="11">
    <location>
        <begin position="794"/>
        <end position="832"/>
    </location>
</feature>
<feature type="compositionally biased region" description="Polar residues" evidence="11">
    <location>
        <begin position="324"/>
        <end position="344"/>
    </location>
</feature>
<feature type="compositionally biased region" description="Acidic residues" evidence="11">
    <location>
        <begin position="425"/>
        <end position="441"/>
    </location>
</feature>
<evidence type="ECO:0000256" key="9">
    <source>
        <dbReference type="ARBA" id="ARBA00023242"/>
    </source>
</evidence>
<dbReference type="GO" id="GO:0005634">
    <property type="term" value="C:nucleus"/>
    <property type="evidence" value="ECO:0007669"/>
    <property type="project" value="UniProtKB-SubCell"/>
</dbReference>
<dbReference type="Gene3D" id="3.90.1460.10">
    <property type="entry name" value="GTF2I-like"/>
    <property type="match status" value="1"/>
</dbReference>
<evidence type="ECO:0000256" key="3">
    <source>
        <dbReference type="ARBA" id="ARBA00022737"/>
    </source>
</evidence>
<sequence>MPAYCVIKSCEFRSGRKKGMSFCRIPAVITNQGEEAQQLSEERRRLWLAAICIDRDKLTESNLVHGRVCGAHFVSGKAAPPWNRTSVDWVPTLKLTRSKMSEAEERAQERAQERAWRRFKLSKRRRRKAAIAALSNEEKHQSGVQTRPVPTATPSNMQQAVLVTALSAAKHARISDSAQAAGEELQHGAGDHDIEGDRTPPVGSVLGFSKETTFALLPRMHLEELQSELNRRNIEVKLAGGDRPRGRGDLEHVLREVMTREYEEAEGDESMDVSDTSSTFQHGRSNPSSTFEHDHSNTSSLLEHGSFLEEVSSSEVLSGLNIDQTTAPNVQGPTGNEETPSSRQAADKNVSETPSTDTFLGQVQVKKEPIEQYHVATTSSSSNTVQPTTEPSTSQIGPTCTRSGTSQPNVTRAQNLAVRIKTEPGAEETTEEEQPESEDLSSEPCVSSPGQLSHELDMVDVSMGEEEDKLQSEEPVKAASDDSPQTFPTTSNNRGNFRVAVDRPRKRSRTDMTAHYPTLHQYYQKGMQNCKDLKCRIMIAEVAEVTKLPEINVKNWIHNMNRKAEQEKREPPPPKKPKIVLRKRQCSVLSCFKSWYMKGKSGPNVMKDAAKEYRRLQKEDPEFLKKFQEEVKKAKDMPKPSLEELDTGGKKQAARELYKVLEKTVTDLHTCGWDGFVEFYDHSTKKRRSCGTPKGKELLKPSSSNETSAEKRREETEELRERLREQMNKKWRAAVQNIPSLRSKRKRFPYGMHSEGKIVVEGLPDGMTYRRPSDFGTPKLKAILKHMDDIVIRVTEEGKEDTSSDSGQVQEPSTSASSPQSDKQDSETPNVAELLSEVSSGLAQAGQNREEVSIDL</sequence>
<keyword evidence="2" id="KW-0479">Metal-binding</keyword>
<evidence type="ECO:0000256" key="11">
    <source>
        <dbReference type="SAM" id="MobiDB-lite"/>
    </source>
</evidence>
<dbReference type="Gene3D" id="1.10.10.60">
    <property type="entry name" value="Homeodomain-like"/>
    <property type="match status" value="1"/>
</dbReference>
<dbReference type="Pfam" id="PF05485">
    <property type="entry name" value="THAP"/>
    <property type="match status" value="1"/>
</dbReference>
<reference evidence="14" key="1">
    <citation type="submission" date="2025-08" db="UniProtKB">
        <authorList>
            <consortium name="RefSeq"/>
        </authorList>
    </citation>
    <scope>IDENTIFICATION</scope>
    <source>
        <tissue evidence="14">Gonad</tissue>
    </source>
</reference>
<evidence type="ECO:0000256" key="4">
    <source>
        <dbReference type="ARBA" id="ARBA00022771"/>
    </source>
</evidence>
<keyword evidence="3" id="KW-0677">Repeat</keyword>